<keyword evidence="1" id="KW-0732">Signal</keyword>
<dbReference type="CDD" id="cd19963">
    <property type="entry name" value="PBP1_BMP-like"/>
    <property type="match status" value="1"/>
</dbReference>
<feature type="domain" description="ABC transporter substrate-binding protein PnrA-like" evidence="2">
    <location>
        <begin position="45"/>
        <end position="287"/>
    </location>
</feature>
<dbReference type="Gene3D" id="3.40.50.2300">
    <property type="match status" value="2"/>
</dbReference>
<dbReference type="GO" id="GO:0005886">
    <property type="term" value="C:plasma membrane"/>
    <property type="evidence" value="ECO:0007669"/>
    <property type="project" value="InterPro"/>
</dbReference>
<dbReference type="Pfam" id="PF02608">
    <property type="entry name" value="Bmp"/>
    <property type="match status" value="1"/>
</dbReference>
<dbReference type="AlphaFoldDB" id="A0A1H2RGJ7"/>
<proteinExistence type="predicted"/>
<dbReference type="STRING" id="1007099.SAMN05216287_0346"/>
<dbReference type="InterPro" id="IPR003760">
    <property type="entry name" value="PnrA-like"/>
</dbReference>
<keyword evidence="4" id="KW-1185">Reference proteome</keyword>
<organism evidence="3 4">
    <name type="scientific">Pseudomonas kuykendallii</name>
    <dbReference type="NCBI Taxonomy" id="1007099"/>
    <lineage>
        <taxon>Bacteria</taxon>
        <taxon>Pseudomonadati</taxon>
        <taxon>Pseudomonadota</taxon>
        <taxon>Gammaproteobacteria</taxon>
        <taxon>Pseudomonadales</taxon>
        <taxon>Pseudomonadaceae</taxon>
        <taxon>Pseudomonas</taxon>
    </lineage>
</organism>
<sequence length="372" mass="40294">MHTTFTPGDDAMHKWIQRSLYSAVLVSVAGVAMADDGFTLEGPPKIAMIYFDAKNDGGWTQAFDEARVKIEKELGQKIQFVEKVPESASAIKPAAERFISRGANIVIGTAFGYSDTFKELAEKYPRVAFLNGSGTTNGHNLESFYGRTYETHYLCGMAAGAASKTGKLGFVAANPFGVVNWTVNAYEMGAKQMNPNATTTVIYTGAWNDPVKERAAAMALIDQGADVIGQHVDTPTPQIVAQERGVYGTGHHRDLSQFAPDATICSAIWTWDKFLVPELKKIAAGNWKPAPYGAFMTIPEGGGDIAFGKVGLSEEAKAKIMAERQAIIDGKHIYAGPLVDREGKERVPAGSTLSDADLWKMDWYVPGVITQK</sequence>
<dbReference type="PANTHER" id="PTHR43208">
    <property type="entry name" value="ABC TRANSPORTER SUBSTRATE-BINDING PROTEIN"/>
    <property type="match status" value="1"/>
</dbReference>
<dbReference type="Proteomes" id="UP000243778">
    <property type="component" value="Unassembled WGS sequence"/>
</dbReference>
<evidence type="ECO:0000259" key="2">
    <source>
        <dbReference type="Pfam" id="PF02608"/>
    </source>
</evidence>
<accession>A0A1H2RGJ7</accession>
<evidence type="ECO:0000313" key="3">
    <source>
        <dbReference type="EMBL" id="SDW18405.1"/>
    </source>
</evidence>
<dbReference type="InterPro" id="IPR052910">
    <property type="entry name" value="ABC-Purine-Binding"/>
</dbReference>
<dbReference type="PANTHER" id="PTHR43208:SF1">
    <property type="entry name" value="ABC TRANSPORTER SUBSTRATE-BINDING PROTEIN"/>
    <property type="match status" value="1"/>
</dbReference>
<gene>
    <name evidence="3" type="ORF">SAMN05216287_0346</name>
</gene>
<dbReference type="EMBL" id="FNNU01000001">
    <property type="protein sequence ID" value="SDW18405.1"/>
    <property type="molecule type" value="Genomic_DNA"/>
</dbReference>
<protein>
    <submittedName>
        <fullName evidence="3">Nucleoside-binding protein</fullName>
    </submittedName>
</protein>
<evidence type="ECO:0000256" key="1">
    <source>
        <dbReference type="ARBA" id="ARBA00022729"/>
    </source>
</evidence>
<name>A0A1H2RGJ7_9PSED</name>
<reference evidence="4" key="1">
    <citation type="submission" date="2016-10" db="EMBL/GenBank/DDBJ databases">
        <authorList>
            <person name="Varghese N."/>
            <person name="Submissions S."/>
        </authorList>
    </citation>
    <scope>NUCLEOTIDE SEQUENCE [LARGE SCALE GENOMIC DNA]</scope>
    <source>
        <strain evidence="4">NRRL B-59562</strain>
    </source>
</reference>
<evidence type="ECO:0000313" key="4">
    <source>
        <dbReference type="Proteomes" id="UP000243778"/>
    </source>
</evidence>